<protein>
    <submittedName>
        <fullName evidence="3">Nuclear transport factor 2 family protein</fullName>
    </submittedName>
</protein>
<sequence>MKRAGLRILAAAVALAAGAAGAAEKPPAGVTGVVVGAATGRDGVIADPRTGDVAEQIMAVRRKVREAVRRRDRAALEKLYHERFTHLRETGRAETRKERIDFLLSGQTGIELAPADQALVETYSPDTAVLSGVDVIHNRESGRSGAFQWLQLFVRGPDGHWRIALSQANRTPRPE</sequence>
<dbReference type="SUPFAM" id="SSF54427">
    <property type="entry name" value="NTF2-like"/>
    <property type="match status" value="1"/>
</dbReference>
<evidence type="ECO:0000259" key="2">
    <source>
        <dbReference type="Pfam" id="PF14534"/>
    </source>
</evidence>
<dbReference type="RefSeq" id="WP_376830134.1">
    <property type="nucleotide sequence ID" value="NZ_JBHLWR010000006.1"/>
</dbReference>
<reference evidence="4" key="1">
    <citation type="journal article" date="2019" name="Int. J. Syst. Evol. Microbiol.">
        <title>The Global Catalogue of Microorganisms (GCM) 10K type strain sequencing project: providing services to taxonomists for standard genome sequencing and annotation.</title>
        <authorList>
            <consortium name="The Broad Institute Genomics Platform"/>
            <consortium name="The Broad Institute Genome Sequencing Center for Infectious Disease"/>
            <person name="Wu L."/>
            <person name="Ma J."/>
        </authorList>
    </citation>
    <scope>NUCLEOTIDE SEQUENCE [LARGE SCALE GENOMIC DNA]</scope>
    <source>
        <strain evidence="4">CCM 7941</strain>
    </source>
</reference>
<keyword evidence="4" id="KW-1185">Reference proteome</keyword>
<feature type="domain" description="DUF4440" evidence="2">
    <location>
        <begin position="57"/>
        <end position="163"/>
    </location>
</feature>
<evidence type="ECO:0000313" key="4">
    <source>
        <dbReference type="Proteomes" id="UP001595536"/>
    </source>
</evidence>
<comment type="caution">
    <text evidence="3">The sequence shown here is derived from an EMBL/GenBank/DDBJ whole genome shotgun (WGS) entry which is preliminary data.</text>
</comment>
<name>A0ABV7LHC7_9HYPH</name>
<dbReference type="EMBL" id="JBHRUV010000063">
    <property type="protein sequence ID" value="MFC3266939.1"/>
    <property type="molecule type" value="Genomic_DNA"/>
</dbReference>
<dbReference type="Proteomes" id="UP001595536">
    <property type="component" value="Unassembled WGS sequence"/>
</dbReference>
<keyword evidence="1" id="KW-0732">Signal</keyword>
<dbReference type="Gene3D" id="3.10.450.50">
    <property type="match status" value="1"/>
</dbReference>
<evidence type="ECO:0000256" key="1">
    <source>
        <dbReference type="SAM" id="SignalP"/>
    </source>
</evidence>
<gene>
    <name evidence="3" type="ORF">ACFOEX_11345</name>
</gene>
<feature type="signal peptide" evidence="1">
    <location>
        <begin position="1"/>
        <end position="22"/>
    </location>
</feature>
<dbReference type="InterPro" id="IPR027843">
    <property type="entry name" value="DUF4440"/>
</dbReference>
<dbReference type="Pfam" id="PF14534">
    <property type="entry name" value="DUF4440"/>
    <property type="match status" value="1"/>
</dbReference>
<accession>A0ABV7LHC7</accession>
<dbReference type="InterPro" id="IPR032710">
    <property type="entry name" value="NTF2-like_dom_sf"/>
</dbReference>
<evidence type="ECO:0000313" key="3">
    <source>
        <dbReference type="EMBL" id="MFC3266939.1"/>
    </source>
</evidence>
<proteinExistence type="predicted"/>
<organism evidence="3 4">
    <name type="scientific">Camelimonas abortus</name>
    <dbReference type="NCBI Taxonomy" id="1017184"/>
    <lineage>
        <taxon>Bacteria</taxon>
        <taxon>Pseudomonadati</taxon>
        <taxon>Pseudomonadota</taxon>
        <taxon>Alphaproteobacteria</taxon>
        <taxon>Hyphomicrobiales</taxon>
        <taxon>Chelatococcaceae</taxon>
        <taxon>Camelimonas</taxon>
    </lineage>
</organism>
<feature type="chain" id="PRO_5045297612" evidence="1">
    <location>
        <begin position="23"/>
        <end position="175"/>
    </location>
</feature>